<evidence type="ECO:0000313" key="2">
    <source>
        <dbReference type="Proteomes" id="UP000037397"/>
    </source>
</evidence>
<proteinExistence type="predicted"/>
<name>A0A0L6CLK5_9MICO</name>
<dbReference type="Proteomes" id="UP000037397">
    <property type="component" value="Unassembled WGS sequence"/>
</dbReference>
<sequence length="63" mass="6622">MADTTTSIPITMPVEIWWGIDGSMDNKAHAECAGTPSEASMKECADLGRTASAIVGRALDDQP</sequence>
<reference evidence="2" key="1">
    <citation type="submission" date="2015-03" db="EMBL/GenBank/DDBJ databases">
        <title>Luteipulveratus halotolerans sp. nov., a novel actinobacterium (Dermacoccaceae) from Sarawak, Malaysia.</title>
        <authorList>
            <person name="Juboi H."/>
            <person name="Basik A."/>
            <person name="Shamsul S.S."/>
            <person name="Arnold P."/>
            <person name="Schmitt E.K."/>
            <person name="Sanglier J.-J."/>
            <person name="Yeo T."/>
        </authorList>
    </citation>
    <scope>NUCLEOTIDE SEQUENCE [LARGE SCALE GENOMIC DNA]</scope>
    <source>
        <strain evidence="2">C296001</strain>
    </source>
</reference>
<protein>
    <submittedName>
        <fullName evidence="1">Uncharacterized protein</fullName>
    </submittedName>
</protein>
<accession>A0A0L6CLK5</accession>
<dbReference type="STRING" id="1631356.VV01_16700"/>
<dbReference type="EMBL" id="LAIR01000002">
    <property type="protein sequence ID" value="KNX38413.1"/>
    <property type="molecule type" value="Genomic_DNA"/>
</dbReference>
<keyword evidence="2" id="KW-1185">Reference proteome</keyword>
<dbReference type="AlphaFoldDB" id="A0A0L6CLK5"/>
<evidence type="ECO:0000313" key="1">
    <source>
        <dbReference type="EMBL" id="KNX38413.1"/>
    </source>
</evidence>
<dbReference type="RefSeq" id="WP_050670868.1">
    <property type="nucleotide sequence ID" value="NZ_LAIR01000002.1"/>
</dbReference>
<comment type="caution">
    <text evidence="1">The sequence shown here is derived from an EMBL/GenBank/DDBJ whole genome shotgun (WGS) entry which is preliminary data.</text>
</comment>
<organism evidence="1 2">
    <name type="scientific">Luteipulveratus halotolerans</name>
    <dbReference type="NCBI Taxonomy" id="1631356"/>
    <lineage>
        <taxon>Bacteria</taxon>
        <taxon>Bacillati</taxon>
        <taxon>Actinomycetota</taxon>
        <taxon>Actinomycetes</taxon>
        <taxon>Micrococcales</taxon>
        <taxon>Dermacoccaceae</taxon>
        <taxon>Luteipulveratus</taxon>
    </lineage>
</organism>
<gene>
    <name evidence="1" type="ORF">VV01_16700</name>
</gene>